<evidence type="ECO:0000259" key="1">
    <source>
        <dbReference type="Pfam" id="PF06048"/>
    </source>
</evidence>
<dbReference type="SUPFAM" id="SSF53098">
    <property type="entry name" value="Ribonuclease H-like"/>
    <property type="match status" value="1"/>
</dbReference>
<accession>A0ABS5WQD6</accession>
<sequence length="223" mass="25075">MTDTLNPIFPEATRSSNVVPFGSASSSFAEVTALHIANEPGFDELPAEFLISDEGVYQRRPVSDGDEELVLICSPIFVRGSCRRADGNCWGRVVDIKDPDGKLHRHIVDEAEFSGGTAALLRPLRALGLVLEPVEKADQSVVKLLRSWRPSNRFTRADVLGYLEAQIEAFVDHYNHQRYHESLNNVTPADVYFGRDKAILQQREKIKRKTLEARRLHHSQRAA</sequence>
<dbReference type="EMBL" id="JAHHDY010000012">
    <property type="protein sequence ID" value="MBT3141342.1"/>
    <property type="molecule type" value="Genomic_DNA"/>
</dbReference>
<protein>
    <submittedName>
        <fullName evidence="2">DUF927 domain-containing protein</fullName>
    </submittedName>
</protein>
<dbReference type="RefSeq" id="WP_181824612.1">
    <property type="nucleotide sequence ID" value="NZ_JAHHDY010000012.1"/>
</dbReference>
<evidence type="ECO:0000313" key="2">
    <source>
        <dbReference type="EMBL" id="MBT3141342.1"/>
    </source>
</evidence>
<dbReference type="Proteomes" id="UP000763802">
    <property type="component" value="Unassembled WGS sequence"/>
</dbReference>
<gene>
    <name evidence="2" type="ORF">KL867_09780</name>
</gene>
<organism evidence="2 3">
    <name type="scientific">Falsiruegeria litorea</name>
    <dbReference type="NCBI Taxonomy" id="1280831"/>
    <lineage>
        <taxon>Bacteria</taxon>
        <taxon>Pseudomonadati</taxon>
        <taxon>Pseudomonadota</taxon>
        <taxon>Alphaproteobacteria</taxon>
        <taxon>Rhodobacterales</taxon>
        <taxon>Roseobacteraceae</taxon>
        <taxon>Falsiruegeria</taxon>
    </lineage>
</organism>
<comment type="caution">
    <text evidence="2">The sequence shown here is derived from an EMBL/GenBank/DDBJ whole genome shotgun (WGS) entry which is preliminary data.</text>
</comment>
<proteinExistence type="predicted"/>
<evidence type="ECO:0000313" key="3">
    <source>
        <dbReference type="Proteomes" id="UP000763802"/>
    </source>
</evidence>
<keyword evidence="3" id="KW-1185">Reference proteome</keyword>
<dbReference type="InterPro" id="IPR009270">
    <property type="entry name" value="DUF927"/>
</dbReference>
<name>A0ABS5WQD6_9RHOB</name>
<reference evidence="2 3" key="1">
    <citation type="submission" date="2021-05" db="EMBL/GenBank/DDBJ databases">
        <title>Draft genomes of marine bacteria isolated from model chitin particles.</title>
        <authorList>
            <person name="Datta M.S."/>
            <person name="Schwartzman J.A."/>
            <person name="Cordero O."/>
        </authorList>
    </citation>
    <scope>NUCLEOTIDE SEQUENCE [LARGE SCALE GENOMIC DNA]</scope>
    <source>
        <strain evidence="2 3">4E07</strain>
    </source>
</reference>
<dbReference type="InterPro" id="IPR012337">
    <property type="entry name" value="RNaseH-like_sf"/>
</dbReference>
<feature type="domain" description="DUF927" evidence="1">
    <location>
        <begin position="49"/>
        <end position="171"/>
    </location>
</feature>
<dbReference type="Pfam" id="PF06048">
    <property type="entry name" value="DUF927"/>
    <property type="match status" value="1"/>
</dbReference>